<organism evidence="4 5">
    <name type="scientific">Thermocrinis minervae</name>
    <dbReference type="NCBI Taxonomy" id="381751"/>
    <lineage>
        <taxon>Bacteria</taxon>
        <taxon>Pseudomonadati</taxon>
        <taxon>Aquificota</taxon>
        <taxon>Aquificia</taxon>
        <taxon>Aquificales</taxon>
        <taxon>Aquificaceae</taxon>
        <taxon>Thermocrinis</taxon>
    </lineage>
</organism>
<evidence type="ECO:0000256" key="2">
    <source>
        <dbReference type="ARBA" id="ARBA00022840"/>
    </source>
</evidence>
<reference evidence="4 5" key="1">
    <citation type="submission" date="2016-11" db="EMBL/GenBank/DDBJ databases">
        <authorList>
            <person name="Jaros S."/>
            <person name="Januszkiewicz K."/>
            <person name="Wedrychowicz H."/>
        </authorList>
    </citation>
    <scope>NUCLEOTIDE SEQUENCE [LARGE SCALE GENOMIC DNA]</scope>
    <source>
        <strain evidence="4 5">DSM 19557</strain>
    </source>
</reference>
<dbReference type="GO" id="GO:0005524">
    <property type="term" value="F:ATP binding"/>
    <property type="evidence" value="ECO:0007669"/>
    <property type="project" value="UniProtKB-KW"/>
</dbReference>
<dbReference type="OrthoDB" id="9842at2"/>
<dbReference type="Proteomes" id="UP000189810">
    <property type="component" value="Chromosome I"/>
</dbReference>
<dbReference type="AlphaFoldDB" id="A0A1M6RTB2"/>
<protein>
    <submittedName>
        <fullName evidence="4">Replication restart DNA helicase PriA</fullName>
    </submittedName>
</protein>
<keyword evidence="1" id="KW-0547">Nucleotide-binding</keyword>
<dbReference type="GO" id="GO:0006270">
    <property type="term" value="P:DNA replication initiation"/>
    <property type="evidence" value="ECO:0007669"/>
    <property type="project" value="TreeGrafter"/>
</dbReference>
<keyword evidence="3" id="KW-0238">DNA-binding</keyword>
<keyword evidence="2" id="KW-0067">ATP-binding</keyword>
<evidence type="ECO:0000313" key="5">
    <source>
        <dbReference type="Proteomes" id="UP000189810"/>
    </source>
</evidence>
<dbReference type="STRING" id="381751.SAMN05444391_0760"/>
<dbReference type="GO" id="GO:0006310">
    <property type="term" value="P:DNA recombination"/>
    <property type="evidence" value="ECO:0007669"/>
    <property type="project" value="TreeGrafter"/>
</dbReference>
<proteinExistence type="predicted"/>
<dbReference type="PANTHER" id="PTHR30580:SF0">
    <property type="entry name" value="PRIMOSOMAL PROTEIN N"/>
    <property type="match status" value="1"/>
</dbReference>
<evidence type="ECO:0000256" key="1">
    <source>
        <dbReference type="ARBA" id="ARBA00022741"/>
    </source>
</evidence>
<dbReference type="GO" id="GO:0006302">
    <property type="term" value="P:double-strand break repair"/>
    <property type="evidence" value="ECO:0007669"/>
    <property type="project" value="TreeGrafter"/>
</dbReference>
<name>A0A1M6RTB2_9AQUI</name>
<dbReference type="PANTHER" id="PTHR30580">
    <property type="entry name" value="PRIMOSOMAL PROTEIN N"/>
    <property type="match status" value="1"/>
</dbReference>
<evidence type="ECO:0000256" key="3">
    <source>
        <dbReference type="ARBA" id="ARBA00023125"/>
    </source>
</evidence>
<dbReference type="RefSeq" id="WP_079653902.1">
    <property type="nucleotide sequence ID" value="NZ_LT670846.1"/>
</dbReference>
<keyword evidence="5" id="KW-1185">Reference proteome</keyword>
<gene>
    <name evidence="4" type="ORF">SAMN05444391_0760</name>
</gene>
<accession>A0A1M6RTB2</accession>
<keyword evidence="4" id="KW-0347">Helicase</keyword>
<sequence>MYLRVSLPNSKTISVDADFPFDTSPLGYRVLINNTTGIVTGIATAGERQEVEFPDYKPVTTVQHIEAVRFVAKAYGLIPNLLLFELLPSEFLWRKTTVVSYTGKTPSFLDKKVLEVIEYVRSRGKMEKDKLVEKFGKDIVDKLLRMGFLKEEDLWKAPNLKVKFYSLGVSFEEALRRIGRLRKKEERLTLIAYLKDRVVSSEELSEIGVPRSVLRDLVKRGIVREEVGYVSAIRSQIKLLRQPSVELLRPLGKNSVVYGSLKKLQDMLTSLTHRNLSDERSTFVFCPSLELLSGLEDTLGSLFGERLKVISSKERPKDLVQSWFSLDEPCVLLGSQKSLLAPVKNLGTIVYFGPPDGRMHNGISYLTFLFRYSKLVGADLVVFNSVPNLYLYMAIKDGTFQGMDLSYTAQVFVLKRRGENLIDEGLKRLVDPNKSTLLLVNKAGYAYAYCERCAEICQCPVCGKMLSLSKDGSRVFCASCGYKTSVCPKCDSPVRPLGFGVEKVLEEVQETWKNLKDFDVRAMPSFWKEYEQVLVLNVDNILSVASFEAREKLFSYLFTALSVAKERLIVQTFYPEEVVFQALMKKDPKIFLEEELLERKEENLPPFTRLIVAYYKDTFDERYLIPIRKLVHWMRTVKTGSLKQVYLCVPHRNSPQVLAHVRRYKPIRLYVY</sequence>
<dbReference type="GO" id="GO:0043138">
    <property type="term" value="F:3'-5' DNA helicase activity"/>
    <property type="evidence" value="ECO:0007669"/>
    <property type="project" value="TreeGrafter"/>
</dbReference>
<keyword evidence="4" id="KW-0378">Hydrolase</keyword>
<dbReference type="EMBL" id="LT670846">
    <property type="protein sequence ID" value="SHK35683.1"/>
    <property type="molecule type" value="Genomic_DNA"/>
</dbReference>
<dbReference type="GO" id="GO:0003677">
    <property type="term" value="F:DNA binding"/>
    <property type="evidence" value="ECO:0007669"/>
    <property type="project" value="UniProtKB-KW"/>
</dbReference>
<evidence type="ECO:0000313" key="4">
    <source>
        <dbReference type="EMBL" id="SHK35683.1"/>
    </source>
</evidence>